<organism evidence="1 2">
    <name type="scientific">Litchfieldella qijiaojingensis</name>
    <dbReference type="NCBI Taxonomy" id="980347"/>
    <lineage>
        <taxon>Bacteria</taxon>
        <taxon>Pseudomonadati</taxon>
        <taxon>Pseudomonadota</taxon>
        <taxon>Gammaproteobacteria</taxon>
        <taxon>Oceanospirillales</taxon>
        <taxon>Halomonadaceae</taxon>
        <taxon>Litchfieldella</taxon>
    </lineage>
</organism>
<accession>A0ABQ2ZBC1</accession>
<keyword evidence="2" id="KW-1185">Reference proteome</keyword>
<dbReference type="EMBL" id="BMXS01000029">
    <property type="protein sequence ID" value="GGY07790.1"/>
    <property type="molecule type" value="Genomic_DNA"/>
</dbReference>
<name>A0ABQ2ZBC1_9GAMM</name>
<evidence type="ECO:0000313" key="1">
    <source>
        <dbReference type="EMBL" id="GGY07790.1"/>
    </source>
</evidence>
<evidence type="ECO:0000313" key="2">
    <source>
        <dbReference type="Proteomes" id="UP000653056"/>
    </source>
</evidence>
<dbReference type="Proteomes" id="UP000653056">
    <property type="component" value="Unassembled WGS sequence"/>
</dbReference>
<dbReference type="RefSeq" id="WP_189472240.1">
    <property type="nucleotide sequence ID" value="NZ_BMXS01000029.1"/>
</dbReference>
<reference evidence="2" key="1">
    <citation type="journal article" date="2019" name="Int. J. Syst. Evol. Microbiol.">
        <title>The Global Catalogue of Microorganisms (GCM) 10K type strain sequencing project: providing services to taxonomists for standard genome sequencing and annotation.</title>
        <authorList>
            <consortium name="The Broad Institute Genomics Platform"/>
            <consortium name="The Broad Institute Genome Sequencing Center for Infectious Disease"/>
            <person name="Wu L."/>
            <person name="Ma J."/>
        </authorList>
    </citation>
    <scope>NUCLEOTIDE SEQUENCE [LARGE SCALE GENOMIC DNA]</scope>
    <source>
        <strain evidence="2">KCTC 22228</strain>
    </source>
</reference>
<protein>
    <submittedName>
        <fullName evidence="1">Uncharacterized protein</fullName>
    </submittedName>
</protein>
<proteinExistence type="predicted"/>
<sequence>MHDEQAIPLPAPPKVLEGADMRVQEVIYGHRLIPEQEPYMILLETLAVCAAKPLSTVQSEDKTHESFSYELPHRRKMRFLLFADRHLEKVANDDSIPDHEKWEVWKRRANNQFQSKHTGHDDFAFLDSAFDRKVESLLQAVRLLRSQEVDVIHNRRWTSRFLAVTGPDMICADMREGTNRSWSVDRRFFGRGGELVYLMLNRSSRAKQIGDMVQKRFLDPEDPMNRVAKSISDPQSDVSTSTHIGYLPLRRHAAYDRLAEDWHGILSLGLPNGHLFEPLFRITGLNLVVYLAERARDVIGMGEAEPIVADLTDGADKQLRDSSKEHLNRHRQAAIRAVEAFIDKRAAQDEGWNTAVSQGDGAAAKDVIERLFFYKGRNARPADPKRQLKALNDQATSRPKNNAHKYLLPLVKGIGLATSRQRIGTWFGIDDAMIFALVMANVSHTIELRDFVARLYERYGIVIGPDEARKAFSRLPVGVQSFEANLVALENRMTRLALTRRLSDDCAFVTNPYRHDHD</sequence>
<gene>
    <name evidence="1" type="ORF">GCM10007160_38990</name>
</gene>
<comment type="caution">
    <text evidence="1">The sequence shown here is derived from an EMBL/GenBank/DDBJ whole genome shotgun (WGS) entry which is preliminary data.</text>
</comment>